<dbReference type="InterPro" id="IPR050595">
    <property type="entry name" value="Bact_response_regulator"/>
</dbReference>
<dbReference type="SMART" id="SM00448">
    <property type="entry name" value="REC"/>
    <property type="match status" value="1"/>
</dbReference>
<evidence type="ECO:0000256" key="4">
    <source>
        <dbReference type="ARBA" id="ARBA00022779"/>
    </source>
</evidence>
<dbReference type="EMBL" id="BX571659">
    <property type="protein sequence ID" value="CAE10174.1"/>
    <property type="molecule type" value="Genomic_DNA"/>
</dbReference>
<dbReference type="AlphaFoldDB" id="Q7M996"/>
<feature type="modified residue" description="4-aspartylphosphate" evidence="5">
    <location>
        <position position="62"/>
    </location>
</feature>
<dbReference type="Proteomes" id="UP000000422">
    <property type="component" value="Chromosome"/>
</dbReference>
<dbReference type="PANTHER" id="PTHR44591">
    <property type="entry name" value="STRESS RESPONSE REGULATOR PROTEIN 1"/>
    <property type="match status" value="1"/>
</dbReference>
<dbReference type="Pfam" id="PF00072">
    <property type="entry name" value="Response_reg"/>
    <property type="match status" value="1"/>
</dbReference>
<dbReference type="STRING" id="273121.WS1077"/>
<dbReference type="InterPro" id="IPR001789">
    <property type="entry name" value="Sig_transdc_resp-reg_receiver"/>
</dbReference>
<dbReference type="PROSITE" id="PS50110">
    <property type="entry name" value="RESPONSE_REGULATORY"/>
    <property type="match status" value="1"/>
</dbReference>
<dbReference type="GO" id="GO:0006935">
    <property type="term" value="P:chemotaxis"/>
    <property type="evidence" value="ECO:0007669"/>
    <property type="project" value="UniProtKB-KW"/>
</dbReference>
<evidence type="ECO:0000256" key="2">
    <source>
        <dbReference type="ARBA" id="ARBA00022500"/>
    </source>
</evidence>
<evidence type="ECO:0000313" key="7">
    <source>
        <dbReference type="EMBL" id="CAE10174.1"/>
    </source>
</evidence>
<dbReference type="Gene3D" id="3.40.50.2300">
    <property type="match status" value="1"/>
</dbReference>
<name>Q7M996_WOLSU</name>
<reference evidence="7 8" key="1">
    <citation type="journal article" date="2003" name="Proc. Natl. Acad. Sci. U.S.A.">
        <title>Complete genome sequence and analysis of Wolinella succinogenes.</title>
        <authorList>
            <person name="Baar C."/>
            <person name="Eppinger M."/>
            <person name="Raddatz G."/>
            <person name="Simon JM."/>
            <person name="Lanz C."/>
            <person name="Klimmek O."/>
            <person name="Nandakumar R."/>
            <person name="Gross R."/>
            <person name="Rosinus A."/>
            <person name="Keller H."/>
            <person name="Jagtap P."/>
            <person name="Linke B."/>
            <person name="Meyer F."/>
            <person name="Lederer H."/>
            <person name="Schuster S.C."/>
        </authorList>
    </citation>
    <scope>NUCLEOTIDE SEQUENCE [LARGE SCALE GENOMIC DNA]</scope>
    <source>
        <strain evidence="8">ATCC 29543 / DSM 1740 / CCUG 13145 / JCM 31913 / LMG 7466 / NCTC 11488 / FDC 602W</strain>
    </source>
</reference>
<evidence type="ECO:0000259" key="6">
    <source>
        <dbReference type="PROSITE" id="PS50110"/>
    </source>
</evidence>
<protein>
    <submittedName>
        <fullName evidence="7">PUTATIVE TWO-COMPONENT RESPONSE REGULATOR</fullName>
    </submittedName>
</protein>
<dbReference type="HOGENOM" id="CLU_000445_69_17_7"/>
<dbReference type="PANTHER" id="PTHR44591:SF25">
    <property type="entry name" value="CHEMOTAXIS TWO-COMPONENT RESPONSE REGULATOR"/>
    <property type="match status" value="1"/>
</dbReference>
<accession>Q7M996</accession>
<dbReference type="KEGG" id="wsu:WS1077"/>
<evidence type="ECO:0000256" key="3">
    <source>
        <dbReference type="ARBA" id="ARBA00022553"/>
    </source>
</evidence>
<evidence type="ECO:0000313" key="8">
    <source>
        <dbReference type="Proteomes" id="UP000000422"/>
    </source>
</evidence>
<keyword evidence="2" id="KW-0145">Chemotaxis</keyword>
<keyword evidence="8" id="KW-1185">Reference proteome</keyword>
<feature type="domain" description="Response regulatory" evidence="6">
    <location>
        <begin position="7"/>
        <end position="129"/>
    </location>
</feature>
<keyword evidence="4" id="KW-0283">Flagellar rotation</keyword>
<gene>
    <name evidence="7" type="ordered locus">WS1077</name>
</gene>
<comment type="cofactor">
    <cofactor evidence="1">
        <name>Mg(2+)</name>
        <dbReference type="ChEBI" id="CHEBI:18420"/>
    </cofactor>
</comment>
<dbReference type="GO" id="GO:0097588">
    <property type="term" value="P:archaeal or bacterial-type flagellum-dependent cell motility"/>
    <property type="evidence" value="ECO:0007669"/>
    <property type="project" value="UniProtKB-KW"/>
</dbReference>
<dbReference type="eggNOG" id="COG3706">
    <property type="taxonomic scope" value="Bacteria"/>
</dbReference>
<proteinExistence type="predicted"/>
<evidence type="ECO:0000256" key="5">
    <source>
        <dbReference type="PROSITE-ProRule" id="PRU00169"/>
    </source>
</evidence>
<evidence type="ECO:0000256" key="1">
    <source>
        <dbReference type="ARBA" id="ARBA00001946"/>
    </source>
</evidence>
<dbReference type="InterPro" id="IPR011006">
    <property type="entry name" value="CheY-like_superfamily"/>
</dbReference>
<organism evidence="8">
    <name type="scientific">Wolinella succinogenes (strain ATCC 29543 / DSM 1740 / CCUG 13145 / JCM 31913 / LMG 7466 / NCTC 11488 / FDC 602W)</name>
    <name type="common">Vibrio succinogenes</name>
    <dbReference type="NCBI Taxonomy" id="273121"/>
    <lineage>
        <taxon>Bacteria</taxon>
        <taxon>Pseudomonadati</taxon>
        <taxon>Campylobacterota</taxon>
        <taxon>Epsilonproteobacteria</taxon>
        <taxon>Campylobacterales</taxon>
        <taxon>Helicobacteraceae</taxon>
        <taxon>Wolinella</taxon>
    </lineage>
</organism>
<sequence>MRNMAKRVVIVDDSKTIIATAQMAVEEMVNRGEISFAFYYNPAELLDDAIEGSLQYDLLISDINMPQMNGLDLSASLKKMETFKNKPILILTTESSADMKSRGKAIGVTGWMVKPFDGVKLAKSIRMLLGI</sequence>
<dbReference type="SUPFAM" id="SSF52172">
    <property type="entry name" value="CheY-like"/>
    <property type="match status" value="1"/>
</dbReference>
<keyword evidence="3 5" id="KW-0597">Phosphoprotein</keyword>
<dbReference type="GO" id="GO:0000160">
    <property type="term" value="P:phosphorelay signal transduction system"/>
    <property type="evidence" value="ECO:0007669"/>
    <property type="project" value="InterPro"/>
</dbReference>